<evidence type="ECO:0000313" key="4">
    <source>
        <dbReference type="Proteomes" id="UP000095003"/>
    </source>
</evidence>
<accession>A0A1E3AI55</accession>
<protein>
    <recommendedName>
        <fullName evidence="5">Carbohydrate-binding domain-containing protein</fullName>
    </recommendedName>
</protein>
<keyword evidence="2" id="KW-1133">Transmembrane helix</keyword>
<dbReference type="InterPro" id="IPR011050">
    <property type="entry name" value="Pectin_lyase_fold/virulence"/>
</dbReference>
<evidence type="ECO:0000256" key="1">
    <source>
        <dbReference type="SAM" id="MobiDB-lite"/>
    </source>
</evidence>
<sequence>MKKIRLTVTAFFSIIILFTAFIIFFRLQTEAANRSTGDLKVTGGSYGEDYRYENNTLVILSDKPVTISGETKKDRIQVKTGVDANLTLKNLDIRTSGCALDAGDGKVSIKFSGSNYVKSGAKYAGIRVQEGAQVTLSGGKKDTLMVFGGSQAAGIGSEKDMAFGKITVSGGTVTATGGARAAGIGSGYQGTGGDILLKGGCISAYGGAGAADLGSPQEQDGKGTVTLNGNSMLFADDILDEFKKENGIWQSKNTIEVYQKVTLTYPLEIGSGRKLVIPPDGELAIPEGTECVNKGEIYAYGILDVSGTLRNEGEIYDYQGDLEEVSGITGKQASFRDLKDIYLSDGTILFTQDGYEQNGMQFLIVDSSYRGYTIYGDGKEHKASIEVSSGVSVSCTLEDVLLSPEGNAYALTVGEGAEAVLTLKGENTFTGGASPISGSILMQKDAELELKGNGSLTLQSGNGSKMVLSGDGSADDEEELPEEEADEETEVRITEDEKKMEAFLERDMLERLSDAGESLDINGRMARIRLNGRGIDELLAATAGDIKVRVRPFVLTDKFTEGKLYIEDRPVLDIQVLEVLGEEEEIVDIHFKNGLVTLSIPYQKPSAEDAGNLGLVYVGADNTLDWIKNSYYDGDKKVMVSDVTHFSVYGIGYKSPAAKDSEQKSTVSGNTVNKQ</sequence>
<keyword evidence="2" id="KW-0812">Transmembrane</keyword>
<dbReference type="AlphaFoldDB" id="A0A1E3AI55"/>
<organism evidence="3 4">
    <name type="scientific">Eisenbergiella tayi</name>
    <dbReference type="NCBI Taxonomy" id="1432052"/>
    <lineage>
        <taxon>Bacteria</taxon>
        <taxon>Bacillati</taxon>
        <taxon>Bacillota</taxon>
        <taxon>Clostridia</taxon>
        <taxon>Lachnospirales</taxon>
        <taxon>Lachnospiraceae</taxon>
        <taxon>Eisenbergiella</taxon>
    </lineage>
</organism>
<name>A0A1E3AI55_9FIRM</name>
<reference evidence="3 4" key="1">
    <citation type="submission" date="2016-07" db="EMBL/GenBank/DDBJ databases">
        <title>Characterization of isolates of Eisenbergiella tayi derived from blood cultures, using whole genome sequencing.</title>
        <authorList>
            <person name="Burdz T."/>
            <person name="Wiebe D."/>
            <person name="Huynh C."/>
            <person name="Bernard K."/>
        </authorList>
    </citation>
    <scope>NUCLEOTIDE SEQUENCE [LARGE SCALE GENOMIC DNA]</scope>
    <source>
        <strain evidence="3 4">NML 120489</strain>
    </source>
</reference>
<feature type="transmembrane region" description="Helical" evidence="2">
    <location>
        <begin position="7"/>
        <end position="27"/>
    </location>
</feature>
<evidence type="ECO:0000313" key="3">
    <source>
        <dbReference type="EMBL" id="ODM08332.1"/>
    </source>
</evidence>
<feature type="compositionally biased region" description="Polar residues" evidence="1">
    <location>
        <begin position="454"/>
        <end position="463"/>
    </location>
</feature>
<dbReference type="SUPFAM" id="SSF51126">
    <property type="entry name" value="Pectin lyase-like"/>
    <property type="match status" value="1"/>
</dbReference>
<evidence type="ECO:0000256" key="2">
    <source>
        <dbReference type="SAM" id="Phobius"/>
    </source>
</evidence>
<keyword evidence="2" id="KW-0472">Membrane</keyword>
<dbReference type="Proteomes" id="UP000095003">
    <property type="component" value="Unassembled WGS sequence"/>
</dbReference>
<dbReference type="PATRIC" id="fig|1432052.3.peg.6260"/>
<dbReference type="EMBL" id="MCGI01000006">
    <property type="protein sequence ID" value="ODM08332.1"/>
    <property type="molecule type" value="Genomic_DNA"/>
</dbReference>
<proteinExistence type="predicted"/>
<feature type="compositionally biased region" description="Acidic residues" evidence="1">
    <location>
        <begin position="473"/>
        <end position="489"/>
    </location>
</feature>
<dbReference type="GeneID" id="29725019"/>
<feature type="region of interest" description="Disordered" evidence="1">
    <location>
        <begin position="454"/>
        <end position="489"/>
    </location>
</feature>
<dbReference type="RefSeq" id="WP_009250527.1">
    <property type="nucleotide sequence ID" value="NZ_CABMHK010000138.1"/>
</dbReference>
<evidence type="ECO:0008006" key="5">
    <source>
        <dbReference type="Google" id="ProtNLM"/>
    </source>
</evidence>
<gene>
    <name evidence="3" type="ORF">BEH84_05657</name>
</gene>
<comment type="caution">
    <text evidence="3">The sequence shown here is derived from an EMBL/GenBank/DDBJ whole genome shotgun (WGS) entry which is preliminary data.</text>
</comment>